<comment type="catalytic activity">
    <reaction evidence="1">
        <text>ATP + protein L-histidine = ADP + protein N-phospho-L-histidine.</text>
        <dbReference type="EC" id="2.7.13.3"/>
    </reaction>
</comment>
<dbReference type="InterPro" id="IPR000014">
    <property type="entry name" value="PAS"/>
</dbReference>
<evidence type="ECO:0000259" key="11">
    <source>
        <dbReference type="PROSITE" id="PS50109"/>
    </source>
</evidence>
<evidence type="ECO:0000313" key="15">
    <source>
        <dbReference type="Proteomes" id="UP000033048"/>
    </source>
</evidence>
<keyword evidence="4" id="KW-0597">Phosphoprotein</keyword>
<dbReference type="InterPro" id="IPR036890">
    <property type="entry name" value="HATPase_C_sf"/>
</dbReference>
<dbReference type="InterPro" id="IPR000700">
    <property type="entry name" value="PAS-assoc_C"/>
</dbReference>
<keyword evidence="8" id="KW-0067">ATP-binding</keyword>
<dbReference type="InterPro" id="IPR004358">
    <property type="entry name" value="Sig_transdc_His_kin-like_C"/>
</dbReference>
<dbReference type="AlphaFoldDB" id="A0A0E3STP1"/>
<dbReference type="InterPro" id="IPR003594">
    <property type="entry name" value="HATPase_dom"/>
</dbReference>
<dbReference type="Gene3D" id="3.30.450.20">
    <property type="entry name" value="PAS domain"/>
    <property type="match status" value="2"/>
</dbReference>
<feature type="domain" description="PAC" evidence="13">
    <location>
        <begin position="42"/>
        <end position="92"/>
    </location>
</feature>
<protein>
    <recommendedName>
        <fullName evidence="3">histidine kinase</fullName>
        <ecNumber evidence="3">2.7.13.3</ecNumber>
    </recommendedName>
</protein>
<dbReference type="PROSITE" id="PS50109">
    <property type="entry name" value="HIS_KIN"/>
    <property type="match status" value="1"/>
</dbReference>
<comment type="subcellular location">
    <subcellularLocation>
        <location evidence="2">Membrane</location>
    </subcellularLocation>
</comment>
<dbReference type="PRINTS" id="PR00344">
    <property type="entry name" value="BCTRLSENSOR"/>
</dbReference>
<dbReference type="SUPFAM" id="SSF55785">
    <property type="entry name" value="PYP-like sensor domain (PAS domain)"/>
    <property type="match status" value="2"/>
</dbReference>
<dbReference type="PANTHER" id="PTHR43047">
    <property type="entry name" value="TWO-COMPONENT HISTIDINE PROTEIN KINASE"/>
    <property type="match status" value="1"/>
</dbReference>
<dbReference type="Gene3D" id="1.10.287.130">
    <property type="match status" value="1"/>
</dbReference>
<dbReference type="GO" id="GO:0005886">
    <property type="term" value="C:plasma membrane"/>
    <property type="evidence" value="ECO:0007669"/>
    <property type="project" value="TreeGrafter"/>
</dbReference>
<dbReference type="PROSITE" id="PS50112">
    <property type="entry name" value="PAS"/>
    <property type="match status" value="1"/>
</dbReference>
<dbReference type="Pfam" id="PF02518">
    <property type="entry name" value="HATPase_c"/>
    <property type="match status" value="1"/>
</dbReference>
<dbReference type="Gene3D" id="3.30.565.10">
    <property type="entry name" value="Histidine kinase-like ATPase, C-terminal domain"/>
    <property type="match status" value="1"/>
</dbReference>
<proteinExistence type="predicted"/>
<dbReference type="Proteomes" id="UP000033048">
    <property type="component" value="Chromosome"/>
</dbReference>
<dbReference type="EMBL" id="CP009518">
    <property type="protein sequence ID" value="AKB86097.1"/>
    <property type="molecule type" value="Genomic_DNA"/>
</dbReference>
<dbReference type="HOGENOM" id="CLU_000445_89_2_2"/>
<organism evidence="14 15">
    <name type="scientific">Methanococcoides methylutens MM1</name>
    <dbReference type="NCBI Taxonomy" id="1434104"/>
    <lineage>
        <taxon>Archaea</taxon>
        <taxon>Methanobacteriati</taxon>
        <taxon>Methanobacteriota</taxon>
        <taxon>Stenosarchaea group</taxon>
        <taxon>Methanomicrobia</taxon>
        <taxon>Methanosarcinales</taxon>
        <taxon>Methanosarcinaceae</taxon>
        <taxon>Methanococcoides</taxon>
    </lineage>
</organism>
<dbReference type="PANTHER" id="PTHR43047:SF72">
    <property type="entry name" value="OSMOSENSING HISTIDINE PROTEIN KINASE SLN1"/>
    <property type="match status" value="1"/>
</dbReference>
<evidence type="ECO:0000259" key="12">
    <source>
        <dbReference type="PROSITE" id="PS50112"/>
    </source>
</evidence>
<sequence length="455" mass="50890">MCDDLGYQKDELLQMTVMDITPPEFRKITGEQIAEKLKQGSGFVETMVQCKDGSLASIELNVRPIKYKGTPAVLAVARNITERKIAERKLRESEEKFKTVFESANDGIYVTDLYGRFLEVNKIACKQLGYTRSELLQMRPQDIDLFADATDVGSQIDQLLQDEHNLFESILVRKDGSTFPVEVNIQVIDYMGEKAILGVSRDMTEHKQADEAMLNAKLAAEDASRAKSEFLTNMSHELRTPLNSIIGFSEVLCSENVGDLNDMQKRYVSNVYRSGKHLLELINDILDLSKIEAGKMSLNPDKFAIRDTINEIMETMMPLATEKGIELKCDIDPERPFIVADAVKLRQIIYNLVSNAIKFTDRGGSVTIETRSSDDRISVLVKDTGIGISVVDQKKLFQPFVQIDSSNAREYGGTGLGLSLVKNFVEMHGGKIWVESEVEKGSTFGFTIPTDPEVS</sequence>
<name>A0A0E3STP1_METMT</name>
<evidence type="ECO:0000256" key="2">
    <source>
        <dbReference type="ARBA" id="ARBA00004370"/>
    </source>
</evidence>
<dbReference type="InterPro" id="IPR035965">
    <property type="entry name" value="PAS-like_dom_sf"/>
</dbReference>
<accession>A0A0E3STP1</accession>
<dbReference type="FunFam" id="1.10.287.130:FF:000038">
    <property type="entry name" value="Sensory transduction histidine kinase"/>
    <property type="match status" value="1"/>
</dbReference>
<dbReference type="InterPro" id="IPR003661">
    <property type="entry name" value="HisK_dim/P_dom"/>
</dbReference>
<dbReference type="SMART" id="SM00387">
    <property type="entry name" value="HATPase_c"/>
    <property type="match status" value="1"/>
</dbReference>
<evidence type="ECO:0000256" key="7">
    <source>
        <dbReference type="ARBA" id="ARBA00022777"/>
    </source>
</evidence>
<dbReference type="Pfam" id="PF00512">
    <property type="entry name" value="HisKA"/>
    <property type="match status" value="1"/>
</dbReference>
<gene>
    <name evidence="14" type="ORF">MCMEM_2044</name>
</gene>
<feature type="domain" description="PAS" evidence="12">
    <location>
        <begin position="93"/>
        <end position="136"/>
    </location>
</feature>
<evidence type="ECO:0000256" key="4">
    <source>
        <dbReference type="ARBA" id="ARBA00022553"/>
    </source>
</evidence>
<keyword evidence="10" id="KW-0472">Membrane</keyword>
<evidence type="ECO:0000256" key="1">
    <source>
        <dbReference type="ARBA" id="ARBA00000085"/>
    </source>
</evidence>
<dbReference type="NCBIfam" id="TIGR00229">
    <property type="entry name" value="sensory_box"/>
    <property type="match status" value="2"/>
</dbReference>
<dbReference type="FunFam" id="3.30.565.10:FF:000078">
    <property type="entry name" value="Two-component sensor histidine kinase"/>
    <property type="match status" value="1"/>
</dbReference>
<evidence type="ECO:0000256" key="6">
    <source>
        <dbReference type="ARBA" id="ARBA00022741"/>
    </source>
</evidence>
<dbReference type="Pfam" id="PF13426">
    <property type="entry name" value="PAS_9"/>
    <property type="match status" value="1"/>
</dbReference>
<dbReference type="SMART" id="SM00091">
    <property type="entry name" value="PAS"/>
    <property type="match status" value="1"/>
</dbReference>
<evidence type="ECO:0000256" key="9">
    <source>
        <dbReference type="ARBA" id="ARBA00023012"/>
    </source>
</evidence>
<dbReference type="SUPFAM" id="SSF55874">
    <property type="entry name" value="ATPase domain of HSP90 chaperone/DNA topoisomerase II/histidine kinase"/>
    <property type="match status" value="1"/>
</dbReference>
<dbReference type="EC" id="2.7.13.3" evidence="3"/>
<feature type="domain" description="PAC" evidence="13">
    <location>
        <begin position="165"/>
        <end position="215"/>
    </location>
</feature>
<evidence type="ECO:0000256" key="5">
    <source>
        <dbReference type="ARBA" id="ARBA00022679"/>
    </source>
</evidence>
<dbReference type="GO" id="GO:0000155">
    <property type="term" value="F:phosphorelay sensor kinase activity"/>
    <property type="evidence" value="ECO:0007669"/>
    <property type="project" value="InterPro"/>
</dbReference>
<dbReference type="InterPro" id="IPR001610">
    <property type="entry name" value="PAC"/>
</dbReference>
<dbReference type="SMART" id="SM00388">
    <property type="entry name" value="HisKA"/>
    <property type="match status" value="1"/>
</dbReference>
<dbReference type="GO" id="GO:0005524">
    <property type="term" value="F:ATP binding"/>
    <property type="evidence" value="ECO:0007669"/>
    <property type="project" value="UniProtKB-KW"/>
</dbReference>
<dbReference type="CDD" id="cd00130">
    <property type="entry name" value="PAS"/>
    <property type="match status" value="1"/>
</dbReference>
<feature type="domain" description="Histidine kinase" evidence="11">
    <location>
        <begin position="233"/>
        <end position="452"/>
    </location>
</feature>
<keyword evidence="9" id="KW-0902">Two-component regulatory system</keyword>
<dbReference type="SMART" id="SM00086">
    <property type="entry name" value="PAC"/>
    <property type="match status" value="2"/>
</dbReference>
<dbReference type="InterPro" id="IPR036097">
    <property type="entry name" value="HisK_dim/P_sf"/>
</dbReference>
<evidence type="ECO:0000313" key="14">
    <source>
        <dbReference type="EMBL" id="AKB86097.1"/>
    </source>
</evidence>
<dbReference type="InterPro" id="IPR013767">
    <property type="entry name" value="PAS_fold"/>
</dbReference>
<dbReference type="CDD" id="cd00082">
    <property type="entry name" value="HisKA"/>
    <property type="match status" value="1"/>
</dbReference>
<dbReference type="STRING" id="1434104.MCMEM_2044"/>
<keyword evidence="5" id="KW-0808">Transferase</keyword>
<evidence type="ECO:0000256" key="3">
    <source>
        <dbReference type="ARBA" id="ARBA00012438"/>
    </source>
</evidence>
<dbReference type="KEGG" id="mmet:MCMEM_2044"/>
<dbReference type="InterPro" id="IPR005467">
    <property type="entry name" value="His_kinase_dom"/>
</dbReference>
<keyword evidence="15" id="KW-1185">Reference proteome</keyword>
<evidence type="ECO:0000256" key="8">
    <source>
        <dbReference type="ARBA" id="ARBA00022840"/>
    </source>
</evidence>
<dbReference type="GO" id="GO:0009927">
    <property type="term" value="F:histidine phosphotransfer kinase activity"/>
    <property type="evidence" value="ECO:0007669"/>
    <property type="project" value="TreeGrafter"/>
</dbReference>
<evidence type="ECO:0000256" key="10">
    <source>
        <dbReference type="ARBA" id="ARBA00023136"/>
    </source>
</evidence>
<dbReference type="CDD" id="cd16922">
    <property type="entry name" value="HATPase_EvgS-ArcB-TorS-like"/>
    <property type="match status" value="1"/>
</dbReference>
<dbReference type="SUPFAM" id="SSF47384">
    <property type="entry name" value="Homodimeric domain of signal transducing histidine kinase"/>
    <property type="match status" value="1"/>
</dbReference>
<evidence type="ECO:0000259" key="13">
    <source>
        <dbReference type="PROSITE" id="PS50113"/>
    </source>
</evidence>
<keyword evidence="6" id="KW-0547">Nucleotide-binding</keyword>
<dbReference type="Pfam" id="PF00989">
    <property type="entry name" value="PAS"/>
    <property type="match status" value="1"/>
</dbReference>
<keyword evidence="7 14" id="KW-0418">Kinase</keyword>
<dbReference type="PROSITE" id="PS50113">
    <property type="entry name" value="PAC"/>
    <property type="match status" value="2"/>
</dbReference>
<reference evidence="14 15" key="1">
    <citation type="submission" date="2014-07" db="EMBL/GenBank/DDBJ databases">
        <title>Methanogenic archaea and the global carbon cycle.</title>
        <authorList>
            <person name="Henriksen J.R."/>
            <person name="Luke J."/>
            <person name="Reinhart S."/>
            <person name="Benedict M.N."/>
            <person name="Youngblut N.D."/>
            <person name="Metcalf M.E."/>
            <person name="Whitaker R.J."/>
            <person name="Metcalf W.W."/>
        </authorList>
    </citation>
    <scope>NUCLEOTIDE SEQUENCE [LARGE SCALE GENOMIC DNA]</scope>
    <source>
        <strain evidence="14 15">MM1</strain>
    </source>
</reference>